<keyword evidence="3" id="KW-0677">Repeat</keyword>
<dbReference type="PROSITE" id="PS00678">
    <property type="entry name" value="WD_REPEATS_1"/>
    <property type="match status" value="3"/>
</dbReference>
<reference evidence="6 7" key="1">
    <citation type="submission" date="2014-09" db="EMBL/GenBank/DDBJ databases">
        <authorList>
            <person name="Ellenberger Sabrina"/>
        </authorList>
    </citation>
    <scope>NUCLEOTIDE SEQUENCE [LARGE SCALE GENOMIC DNA]</scope>
    <source>
        <strain evidence="6 7">CBS 412.66</strain>
    </source>
</reference>
<feature type="repeat" description="WD" evidence="4">
    <location>
        <begin position="1"/>
        <end position="29"/>
    </location>
</feature>
<evidence type="ECO:0000256" key="3">
    <source>
        <dbReference type="ARBA" id="ARBA00022737"/>
    </source>
</evidence>
<dbReference type="InterPro" id="IPR036322">
    <property type="entry name" value="WD40_repeat_dom_sf"/>
</dbReference>
<accession>A0A0B7MXG2</accession>
<dbReference type="InterPro" id="IPR001680">
    <property type="entry name" value="WD40_rpt"/>
</dbReference>
<dbReference type="PANTHER" id="PTHR18763:SF0">
    <property type="entry name" value="WD REPEAT-CONTAINING PROTEIN 18"/>
    <property type="match status" value="1"/>
</dbReference>
<dbReference type="SUPFAM" id="SSF50978">
    <property type="entry name" value="WD40 repeat-like"/>
    <property type="match status" value="1"/>
</dbReference>
<protein>
    <recommendedName>
        <fullName evidence="8">Anaphase-promoting complex subunit 4 WD40 domain-containing protein</fullName>
    </recommendedName>
</protein>
<dbReference type="Pfam" id="PF00400">
    <property type="entry name" value="WD40"/>
    <property type="match status" value="3"/>
</dbReference>
<name>A0A0B7MXG2_9FUNG</name>
<dbReference type="PRINTS" id="PR00320">
    <property type="entry name" value="GPROTEINBRPT"/>
</dbReference>
<dbReference type="GO" id="GO:0006261">
    <property type="term" value="P:DNA-templated DNA replication"/>
    <property type="evidence" value="ECO:0007669"/>
    <property type="project" value="TreeGrafter"/>
</dbReference>
<feature type="repeat" description="WD" evidence="4">
    <location>
        <begin position="196"/>
        <end position="222"/>
    </location>
</feature>
<sequence>MATEVVLSASSTDSSIHVWDIRSGSSIFSFKQSMSEKGGLALVPKPGASFQIGSVVTAQTDRAILNVYQWQRDQVLHKMATSEKMVSVASSHQGQYLAAATAGGKVYLWHVPTGHLMRVFEAHYRRITCLAFSNDDCTLLTASEDAAVNVWLLAHLLTPVSADGYQDITARPAPLYSWSDHTLPISDLFIGNGTLSGARVCTASLDHTVKLWDLATGQLLTTFLFPKAVSSVIMDPSETAIFAACEDKIYSVELYKRRQDQSYKINTVESLGGMSRVESIGIKSTTPVTADQSKTPMLGSVFIGHTGKINSLTLSFDGTILISGAQDSNCIVWDVLSRQPLRKFESHKGPVSHVSSFLRPIELHPDAATQNITPMPWKQLKRALATTEEEQRDASLQIIQNTSIDLSRHQQLIESGPANSSITTELNSIKRVSNAIRDMKTDDSSAGLQNQVSALQAELIRLNEHHLKSKSLHNEMYNLVVDNFMEQRRNKRKLDQEDEDEEEDEEEDDDDDDDEDEN</sequence>
<dbReference type="GO" id="GO:0006364">
    <property type="term" value="P:rRNA processing"/>
    <property type="evidence" value="ECO:0007669"/>
    <property type="project" value="TreeGrafter"/>
</dbReference>
<dbReference type="SMART" id="SM00320">
    <property type="entry name" value="WD40"/>
    <property type="match status" value="5"/>
</dbReference>
<evidence type="ECO:0000256" key="5">
    <source>
        <dbReference type="SAM" id="MobiDB-lite"/>
    </source>
</evidence>
<evidence type="ECO:0000313" key="7">
    <source>
        <dbReference type="Proteomes" id="UP000054107"/>
    </source>
</evidence>
<dbReference type="Proteomes" id="UP000054107">
    <property type="component" value="Unassembled WGS sequence"/>
</dbReference>
<dbReference type="STRING" id="35722.A0A0B7MXG2"/>
<evidence type="ECO:0000313" key="6">
    <source>
        <dbReference type="EMBL" id="CEP07614.1"/>
    </source>
</evidence>
<evidence type="ECO:0008006" key="8">
    <source>
        <dbReference type="Google" id="ProtNLM"/>
    </source>
</evidence>
<feature type="repeat" description="WD" evidence="4">
    <location>
        <begin position="302"/>
        <end position="343"/>
    </location>
</feature>
<dbReference type="InterPro" id="IPR020472">
    <property type="entry name" value="WD40_PAC1"/>
</dbReference>
<feature type="region of interest" description="Disordered" evidence="5">
    <location>
        <begin position="489"/>
        <end position="518"/>
    </location>
</feature>
<dbReference type="EMBL" id="LN719346">
    <property type="protein sequence ID" value="CEP07614.1"/>
    <property type="molecule type" value="Genomic_DNA"/>
</dbReference>
<dbReference type="PROSITE" id="PS50082">
    <property type="entry name" value="WD_REPEATS_2"/>
    <property type="match status" value="4"/>
</dbReference>
<dbReference type="GO" id="GO:0005656">
    <property type="term" value="C:nuclear pre-replicative complex"/>
    <property type="evidence" value="ECO:0007669"/>
    <property type="project" value="TreeGrafter"/>
</dbReference>
<evidence type="ECO:0000256" key="1">
    <source>
        <dbReference type="ARBA" id="ARBA00010143"/>
    </source>
</evidence>
<dbReference type="AlphaFoldDB" id="A0A0B7MXG2"/>
<evidence type="ECO:0000256" key="2">
    <source>
        <dbReference type="ARBA" id="ARBA00022574"/>
    </source>
</evidence>
<organism evidence="6 7">
    <name type="scientific">Parasitella parasitica</name>
    <dbReference type="NCBI Taxonomy" id="35722"/>
    <lineage>
        <taxon>Eukaryota</taxon>
        <taxon>Fungi</taxon>
        <taxon>Fungi incertae sedis</taxon>
        <taxon>Mucoromycota</taxon>
        <taxon>Mucoromycotina</taxon>
        <taxon>Mucoromycetes</taxon>
        <taxon>Mucorales</taxon>
        <taxon>Mucorineae</taxon>
        <taxon>Mucoraceae</taxon>
        <taxon>Parasitella</taxon>
    </lineage>
</organism>
<keyword evidence="7" id="KW-1185">Reference proteome</keyword>
<dbReference type="PANTHER" id="PTHR18763">
    <property type="entry name" value="WD-REPEAT PROTEIN 18"/>
    <property type="match status" value="1"/>
</dbReference>
<dbReference type="InterPro" id="IPR019775">
    <property type="entry name" value="WD40_repeat_CS"/>
</dbReference>
<proteinExistence type="inferred from homology"/>
<keyword evidence="2 4" id="KW-0853">WD repeat</keyword>
<gene>
    <name evidence="6" type="primary">PARPA_00912.1 scaffold 1232</name>
</gene>
<dbReference type="InterPro" id="IPR045227">
    <property type="entry name" value="WDR18/Ipi3/RID3"/>
</dbReference>
<dbReference type="PROSITE" id="PS50294">
    <property type="entry name" value="WD_REPEATS_REGION"/>
    <property type="match status" value="2"/>
</dbReference>
<comment type="similarity">
    <text evidence="1">Belongs to the WD repeat IPI3/WDR18 family.</text>
</comment>
<dbReference type="InterPro" id="IPR015943">
    <property type="entry name" value="WD40/YVTN_repeat-like_dom_sf"/>
</dbReference>
<feature type="compositionally biased region" description="Acidic residues" evidence="5">
    <location>
        <begin position="496"/>
        <end position="518"/>
    </location>
</feature>
<dbReference type="OrthoDB" id="756370at2759"/>
<evidence type="ECO:0000256" key="4">
    <source>
        <dbReference type="PROSITE-ProRule" id="PRU00221"/>
    </source>
</evidence>
<dbReference type="Gene3D" id="2.130.10.10">
    <property type="entry name" value="YVTN repeat-like/Quinoprotein amine dehydrogenase"/>
    <property type="match status" value="3"/>
</dbReference>
<feature type="repeat" description="WD" evidence="4">
    <location>
        <begin position="120"/>
        <end position="151"/>
    </location>
</feature>
<dbReference type="GO" id="GO:0120330">
    <property type="term" value="C:rixosome complex"/>
    <property type="evidence" value="ECO:0007669"/>
    <property type="project" value="TreeGrafter"/>
</dbReference>